<keyword evidence="2" id="KW-1003">Cell membrane</keyword>
<dbReference type="AlphaFoldDB" id="A0A2G6K8W5"/>
<comment type="subcellular location">
    <subcellularLocation>
        <location evidence="1">Cell membrane</location>
        <topology evidence="1">Multi-pass membrane protein</topology>
    </subcellularLocation>
</comment>
<sequence>MSDTHAQHLDHQPTHAHLHLPRTSPVHRLNPAPKVLGTIAFVIAVALTPRTAWWAFAIDTAMIAIVIITAQLPIRRLVPRLMVIAPFLTFALIVPVVAGGPTVHIGPIELSEPGLWAAFNVTAKSVLGAMASIVLTATTTVPDIIAGLGRLRLPTVVVSIIAFMFRYLDLLTDGLHRMRQAMAARAHDPRWLWQAKPIAQSAGTLFVRTYERGERVHLAMLARGFTGRLPDLGSRSPQPTTTLATCCALAPAAIAAVVAAIAGLR</sequence>
<evidence type="ECO:0000256" key="7">
    <source>
        <dbReference type="SAM" id="Phobius"/>
    </source>
</evidence>
<dbReference type="NCBIfam" id="TIGR02454">
    <property type="entry name" value="ECF_T_CbiQ"/>
    <property type="match status" value="1"/>
</dbReference>
<dbReference type="InterPro" id="IPR012809">
    <property type="entry name" value="ECF_CbiQ"/>
</dbReference>
<dbReference type="GO" id="GO:0043190">
    <property type="term" value="C:ATP-binding cassette (ABC) transporter complex"/>
    <property type="evidence" value="ECO:0007669"/>
    <property type="project" value="InterPro"/>
</dbReference>
<feature type="transmembrane region" description="Helical" evidence="7">
    <location>
        <begin position="29"/>
        <end position="47"/>
    </location>
</feature>
<comment type="caution">
    <text evidence="8">The sequence shown here is derived from an EMBL/GenBank/DDBJ whole genome shotgun (WGS) entry which is preliminary data.</text>
</comment>
<keyword evidence="4 7" id="KW-1133">Transmembrane helix</keyword>
<dbReference type="PANTHER" id="PTHR34857">
    <property type="entry name" value="SLL0384 PROTEIN"/>
    <property type="match status" value="1"/>
</dbReference>
<feature type="compositionally biased region" description="Basic and acidic residues" evidence="6">
    <location>
        <begin position="1"/>
        <end position="13"/>
    </location>
</feature>
<proteinExistence type="predicted"/>
<evidence type="ECO:0000256" key="5">
    <source>
        <dbReference type="ARBA" id="ARBA00023136"/>
    </source>
</evidence>
<gene>
    <name evidence="8" type="primary">cbiQ</name>
    <name evidence="8" type="ORF">CSA55_03990</name>
</gene>
<protein>
    <submittedName>
        <fullName evidence="8">Cobalt ECF transporter T component CbiQ</fullName>
    </submittedName>
</protein>
<evidence type="ECO:0000313" key="8">
    <source>
        <dbReference type="EMBL" id="PIE32103.1"/>
    </source>
</evidence>
<feature type="region of interest" description="Disordered" evidence="6">
    <location>
        <begin position="1"/>
        <end position="20"/>
    </location>
</feature>
<dbReference type="Pfam" id="PF02361">
    <property type="entry name" value="CbiQ"/>
    <property type="match status" value="1"/>
</dbReference>
<dbReference type="InterPro" id="IPR003339">
    <property type="entry name" value="ABC/ECF_trnsptr_transmembrane"/>
</dbReference>
<feature type="transmembrane region" description="Helical" evidence="7">
    <location>
        <begin position="242"/>
        <end position="264"/>
    </location>
</feature>
<feature type="transmembrane region" description="Helical" evidence="7">
    <location>
        <begin position="151"/>
        <end position="168"/>
    </location>
</feature>
<organism evidence="8 9">
    <name type="scientific">Ilumatobacter coccineus</name>
    <dbReference type="NCBI Taxonomy" id="467094"/>
    <lineage>
        <taxon>Bacteria</taxon>
        <taxon>Bacillati</taxon>
        <taxon>Actinomycetota</taxon>
        <taxon>Acidimicrobiia</taxon>
        <taxon>Acidimicrobiales</taxon>
        <taxon>Ilumatobacteraceae</taxon>
        <taxon>Ilumatobacter</taxon>
    </lineage>
</organism>
<evidence type="ECO:0000256" key="2">
    <source>
        <dbReference type="ARBA" id="ARBA00022475"/>
    </source>
</evidence>
<evidence type="ECO:0000256" key="4">
    <source>
        <dbReference type="ARBA" id="ARBA00022989"/>
    </source>
</evidence>
<evidence type="ECO:0000313" key="9">
    <source>
        <dbReference type="Proteomes" id="UP000230914"/>
    </source>
</evidence>
<keyword evidence="5 7" id="KW-0472">Membrane</keyword>
<dbReference type="Proteomes" id="UP000230914">
    <property type="component" value="Unassembled WGS sequence"/>
</dbReference>
<feature type="transmembrane region" description="Helical" evidence="7">
    <location>
        <begin position="115"/>
        <end position="139"/>
    </location>
</feature>
<dbReference type="GO" id="GO:0006824">
    <property type="term" value="P:cobalt ion transport"/>
    <property type="evidence" value="ECO:0007669"/>
    <property type="project" value="InterPro"/>
</dbReference>
<dbReference type="PANTHER" id="PTHR34857:SF2">
    <property type="entry name" value="SLL0384 PROTEIN"/>
    <property type="match status" value="1"/>
</dbReference>
<dbReference type="InterPro" id="IPR051611">
    <property type="entry name" value="ECF_transporter_component"/>
</dbReference>
<keyword evidence="3 7" id="KW-0812">Transmembrane</keyword>
<feature type="transmembrane region" description="Helical" evidence="7">
    <location>
        <begin position="81"/>
        <end position="103"/>
    </location>
</feature>
<dbReference type="CDD" id="cd16914">
    <property type="entry name" value="EcfT"/>
    <property type="match status" value="1"/>
</dbReference>
<evidence type="ECO:0000256" key="3">
    <source>
        <dbReference type="ARBA" id="ARBA00022692"/>
    </source>
</evidence>
<accession>A0A2G6K8W5</accession>
<evidence type="ECO:0000256" key="6">
    <source>
        <dbReference type="SAM" id="MobiDB-lite"/>
    </source>
</evidence>
<reference evidence="8 9" key="1">
    <citation type="submission" date="2017-10" db="EMBL/GenBank/DDBJ databases">
        <title>Novel microbial diversity and functional potential in the marine mammal oral microbiome.</title>
        <authorList>
            <person name="Dudek N.K."/>
            <person name="Sun C.L."/>
            <person name="Burstein D."/>
            <person name="Kantor R.S."/>
            <person name="Aliaga Goltsman D.S."/>
            <person name="Bik E.M."/>
            <person name="Thomas B.C."/>
            <person name="Banfield J.F."/>
            <person name="Relman D.A."/>
        </authorList>
    </citation>
    <scope>NUCLEOTIDE SEQUENCE [LARGE SCALE GENOMIC DNA]</scope>
    <source>
        <strain evidence="8">DOLJORAL78_61_10</strain>
    </source>
</reference>
<evidence type="ECO:0000256" key="1">
    <source>
        <dbReference type="ARBA" id="ARBA00004651"/>
    </source>
</evidence>
<dbReference type="EMBL" id="PDSL01000053">
    <property type="protein sequence ID" value="PIE32103.1"/>
    <property type="molecule type" value="Genomic_DNA"/>
</dbReference>
<name>A0A2G6K8W5_9ACTN</name>